<feature type="domain" description="Helix-turn-helix" evidence="1">
    <location>
        <begin position="5"/>
        <end position="50"/>
    </location>
</feature>
<evidence type="ECO:0000313" key="3">
    <source>
        <dbReference type="Proteomes" id="UP000243528"/>
    </source>
</evidence>
<sequence>MPDQLYSVDQVATLLGLHVKTVRGYVRDGRLPATRIGKQYRIAREDLEAFTGRPVTAPSGAARTRRHAEVSAVVQIDAISGADVSRLTTLVTASASGRAADQRPLRVETMYDEERASLKIVIVGGLEDCAEMLKTVNLIAEEQS</sequence>
<dbReference type="OrthoDB" id="3401953at2"/>
<proteinExistence type="predicted"/>
<evidence type="ECO:0000313" key="2">
    <source>
        <dbReference type="EMBL" id="PSL06762.1"/>
    </source>
</evidence>
<dbReference type="Proteomes" id="UP000243528">
    <property type="component" value="Unassembled WGS sequence"/>
</dbReference>
<keyword evidence="3" id="KW-1185">Reference proteome</keyword>
<organism evidence="2 3">
    <name type="scientific">Haloactinopolyspora alba</name>
    <dbReference type="NCBI Taxonomy" id="648780"/>
    <lineage>
        <taxon>Bacteria</taxon>
        <taxon>Bacillati</taxon>
        <taxon>Actinomycetota</taxon>
        <taxon>Actinomycetes</taxon>
        <taxon>Jiangellales</taxon>
        <taxon>Jiangellaceae</taxon>
        <taxon>Haloactinopolyspora</taxon>
    </lineage>
</organism>
<dbReference type="NCBIfam" id="TIGR01764">
    <property type="entry name" value="excise"/>
    <property type="match status" value="1"/>
</dbReference>
<accession>A0A2P8EBB6</accession>
<dbReference type="AlphaFoldDB" id="A0A2P8EBB6"/>
<dbReference type="EMBL" id="PYGE01000002">
    <property type="protein sequence ID" value="PSL06762.1"/>
    <property type="molecule type" value="Genomic_DNA"/>
</dbReference>
<gene>
    <name evidence="2" type="ORF">CLV30_102150</name>
</gene>
<dbReference type="Pfam" id="PF12728">
    <property type="entry name" value="HTH_17"/>
    <property type="match status" value="1"/>
</dbReference>
<dbReference type="SUPFAM" id="SSF46955">
    <property type="entry name" value="Putative DNA-binding domain"/>
    <property type="match status" value="1"/>
</dbReference>
<name>A0A2P8EBB6_9ACTN</name>
<evidence type="ECO:0000259" key="1">
    <source>
        <dbReference type="Pfam" id="PF12728"/>
    </source>
</evidence>
<protein>
    <submittedName>
        <fullName evidence="2">Excisionase family DNA binding protein</fullName>
    </submittedName>
</protein>
<dbReference type="InterPro" id="IPR009061">
    <property type="entry name" value="DNA-bd_dom_put_sf"/>
</dbReference>
<dbReference type="RefSeq" id="WP_106535778.1">
    <property type="nucleotide sequence ID" value="NZ_ML142898.1"/>
</dbReference>
<dbReference type="InterPro" id="IPR010093">
    <property type="entry name" value="SinI_DNA-bd"/>
</dbReference>
<dbReference type="InterPro" id="IPR041657">
    <property type="entry name" value="HTH_17"/>
</dbReference>
<comment type="caution">
    <text evidence="2">The sequence shown here is derived from an EMBL/GenBank/DDBJ whole genome shotgun (WGS) entry which is preliminary data.</text>
</comment>
<dbReference type="GO" id="GO:0003677">
    <property type="term" value="F:DNA binding"/>
    <property type="evidence" value="ECO:0007669"/>
    <property type="project" value="InterPro"/>
</dbReference>
<reference evidence="2 3" key="1">
    <citation type="submission" date="2018-03" db="EMBL/GenBank/DDBJ databases">
        <title>Genomic Encyclopedia of Archaeal and Bacterial Type Strains, Phase II (KMG-II): from individual species to whole genera.</title>
        <authorList>
            <person name="Goeker M."/>
        </authorList>
    </citation>
    <scope>NUCLEOTIDE SEQUENCE [LARGE SCALE GENOMIC DNA]</scope>
    <source>
        <strain evidence="2 3">DSM 45211</strain>
    </source>
</reference>